<gene>
    <name evidence="2" type="ORF">BDV26DRAFT_258154</name>
</gene>
<keyword evidence="1" id="KW-1133">Transmembrane helix</keyword>
<keyword evidence="1" id="KW-0472">Membrane</keyword>
<feature type="transmembrane region" description="Helical" evidence="1">
    <location>
        <begin position="40"/>
        <end position="63"/>
    </location>
</feature>
<evidence type="ECO:0000256" key="1">
    <source>
        <dbReference type="SAM" id="Phobius"/>
    </source>
</evidence>
<accession>A0A5N7BE26</accession>
<dbReference type="AlphaFoldDB" id="A0A5N7BE26"/>
<dbReference type="Proteomes" id="UP000326198">
    <property type="component" value="Unassembled WGS sequence"/>
</dbReference>
<evidence type="ECO:0000313" key="2">
    <source>
        <dbReference type="EMBL" id="KAE8380035.1"/>
    </source>
</evidence>
<organism evidence="2 3">
    <name type="scientific">Aspergillus bertholletiae</name>
    <dbReference type="NCBI Taxonomy" id="1226010"/>
    <lineage>
        <taxon>Eukaryota</taxon>
        <taxon>Fungi</taxon>
        <taxon>Dikarya</taxon>
        <taxon>Ascomycota</taxon>
        <taxon>Pezizomycotina</taxon>
        <taxon>Eurotiomycetes</taxon>
        <taxon>Eurotiomycetidae</taxon>
        <taxon>Eurotiales</taxon>
        <taxon>Aspergillaceae</taxon>
        <taxon>Aspergillus</taxon>
        <taxon>Aspergillus subgen. Circumdati</taxon>
    </lineage>
</organism>
<evidence type="ECO:0000313" key="3">
    <source>
        <dbReference type="Proteomes" id="UP000326198"/>
    </source>
</evidence>
<protein>
    <submittedName>
        <fullName evidence="2">Uncharacterized protein</fullName>
    </submittedName>
</protein>
<sequence length="64" mass="7289">MASALASLSGREVKRGKKILRRFPLVKDRCHDPLVTRLDIIPVSFFHLFQMVSLGLMLLLALIR</sequence>
<dbReference type="EMBL" id="ML736186">
    <property type="protein sequence ID" value="KAE8380035.1"/>
    <property type="molecule type" value="Genomic_DNA"/>
</dbReference>
<name>A0A5N7BE26_9EURO</name>
<keyword evidence="3" id="KW-1185">Reference proteome</keyword>
<keyword evidence="1" id="KW-0812">Transmembrane</keyword>
<proteinExistence type="predicted"/>
<reference evidence="2 3" key="1">
    <citation type="submission" date="2019-04" db="EMBL/GenBank/DDBJ databases">
        <title>Friends and foes A comparative genomics studyof 23 Aspergillus species from section Flavi.</title>
        <authorList>
            <consortium name="DOE Joint Genome Institute"/>
            <person name="Kjaerbolling I."/>
            <person name="Vesth T."/>
            <person name="Frisvad J.C."/>
            <person name="Nybo J.L."/>
            <person name="Theobald S."/>
            <person name="Kildgaard S."/>
            <person name="Isbrandt T."/>
            <person name="Kuo A."/>
            <person name="Sato A."/>
            <person name="Lyhne E.K."/>
            <person name="Kogle M.E."/>
            <person name="Wiebenga A."/>
            <person name="Kun R.S."/>
            <person name="Lubbers R.J."/>
            <person name="Makela M.R."/>
            <person name="Barry K."/>
            <person name="Chovatia M."/>
            <person name="Clum A."/>
            <person name="Daum C."/>
            <person name="Haridas S."/>
            <person name="He G."/>
            <person name="LaButti K."/>
            <person name="Lipzen A."/>
            <person name="Mondo S."/>
            <person name="Riley R."/>
            <person name="Salamov A."/>
            <person name="Simmons B.A."/>
            <person name="Magnuson J.K."/>
            <person name="Henrissat B."/>
            <person name="Mortensen U.H."/>
            <person name="Larsen T.O."/>
            <person name="Devries R.P."/>
            <person name="Grigoriev I.V."/>
            <person name="Machida M."/>
            <person name="Baker S.E."/>
            <person name="Andersen M.R."/>
        </authorList>
    </citation>
    <scope>NUCLEOTIDE SEQUENCE [LARGE SCALE GENOMIC DNA]</scope>
    <source>
        <strain evidence="2 3">IBT 29228</strain>
    </source>
</reference>